<dbReference type="PANTHER" id="PTHR13366:SF0">
    <property type="entry name" value="HEAT REPEAT-CONTAINING PROTEIN 6"/>
    <property type="match status" value="1"/>
</dbReference>
<dbReference type="InterPro" id="IPR011989">
    <property type="entry name" value="ARM-like"/>
</dbReference>
<organism evidence="1 2">
    <name type="scientific">Molorchus minor</name>
    <dbReference type="NCBI Taxonomy" id="1323400"/>
    <lineage>
        <taxon>Eukaryota</taxon>
        <taxon>Metazoa</taxon>
        <taxon>Ecdysozoa</taxon>
        <taxon>Arthropoda</taxon>
        <taxon>Hexapoda</taxon>
        <taxon>Insecta</taxon>
        <taxon>Pterygota</taxon>
        <taxon>Neoptera</taxon>
        <taxon>Endopterygota</taxon>
        <taxon>Coleoptera</taxon>
        <taxon>Polyphaga</taxon>
        <taxon>Cucujiformia</taxon>
        <taxon>Chrysomeloidea</taxon>
        <taxon>Cerambycidae</taxon>
        <taxon>Lamiinae</taxon>
        <taxon>Monochamini</taxon>
        <taxon>Molorchus</taxon>
    </lineage>
</organism>
<accession>A0ABQ9IZG1</accession>
<dbReference type="PANTHER" id="PTHR13366">
    <property type="entry name" value="MALARIA ANTIGEN-RELATED"/>
    <property type="match status" value="1"/>
</dbReference>
<comment type="caution">
    <text evidence="1">The sequence shown here is derived from an EMBL/GenBank/DDBJ whole genome shotgun (WGS) entry which is preliminary data.</text>
</comment>
<reference evidence="1" key="1">
    <citation type="journal article" date="2023" name="Insect Mol. Biol.">
        <title>Genome sequencing provides insights into the evolution of gene families encoding plant cell wall-degrading enzymes in longhorned beetles.</title>
        <authorList>
            <person name="Shin N.R."/>
            <person name="Okamura Y."/>
            <person name="Kirsch R."/>
            <person name="Pauchet Y."/>
        </authorList>
    </citation>
    <scope>NUCLEOTIDE SEQUENCE</scope>
    <source>
        <strain evidence="1">MMC_N1</strain>
    </source>
</reference>
<dbReference type="InterPro" id="IPR052107">
    <property type="entry name" value="HEAT6"/>
</dbReference>
<sequence length="211" mass="23692">MNLTLRNSPNPRDDENVEDLPIPWLLKKCLRNLGVDFCDTQEVNTKNVISMEQCLQFWQTLLNECLMELIQSEQAPILRAVGCDSLGSIGPQIFQQLPRDKQIICITLLFGRTRDEESTVKGAAVRALAICVLYPSLREDPGFVVDTAESIYQTLKDDNVMVRIKASWSLGNLSDALVLNNKTGNSYEEIPDSLILKLLHSSIKEPTTTIK</sequence>
<name>A0ABQ9IZG1_9CUCU</name>
<evidence type="ECO:0000313" key="1">
    <source>
        <dbReference type="EMBL" id="KAJ8969071.1"/>
    </source>
</evidence>
<dbReference type="SUPFAM" id="SSF48371">
    <property type="entry name" value="ARM repeat"/>
    <property type="match status" value="1"/>
</dbReference>
<protein>
    <recommendedName>
        <fullName evidence="3">HEAT repeat-containing protein 6</fullName>
    </recommendedName>
</protein>
<dbReference type="InterPro" id="IPR016024">
    <property type="entry name" value="ARM-type_fold"/>
</dbReference>
<dbReference type="Gene3D" id="1.25.10.10">
    <property type="entry name" value="Leucine-rich Repeat Variant"/>
    <property type="match status" value="1"/>
</dbReference>
<dbReference type="Proteomes" id="UP001162164">
    <property type="component" value="Unassembled WGS sequence"/>
</dbReference>
<proteinExistence type="predicted"/>
<keyword evidence="2" id="KW-1185">Reference proteome</keyword>
<evidence type="ECO:0008006" key="3">
    <source>
        <dbReference type="Google" id="ProtNLM"/>
    </source>
</evidence>
<dbReference type="EMBL" id="JAPWTJ010001876">
    <property type="protein sequence ID" value="KAJ8969071.1"/>
    <property type="molecule type" value="Genomic_DNA"/>
</dbReference>
<evidence type="ECO:0000313" key="2">
    <source>
        <dbReference type="Proteomes" id="UP001162164"/>
    </source>
</evidence>
<gene>
    <name evidence="1" type="ORF">NQ317_001145</name>
</gene>